<gene>
    <name evidence="6" type="ORF">A6R68_13661</name>
</gene>
<dbReference type="InterPro" id="IPR012674">
    <property type="entry name" value="Calycin"/>
</dbReference>
<evidence type="ECO:0000313" key="7">
    <source>
        <dbReference type="Proteomes" id="UP000092124"/>
    </source>
</evidence>
<dbReference type="PRINTS" id="PR01175">
    <property type="entry name" value="VNEBNERGLAND"/>
</dbReference>
<dbReference type="InterPro" id="IPR002450">
    <property type="entry name" value="von_Ebner_gland"/>
</dbReference>
<evidence type="ECO:0000256" key="3">
    <source>
        <dbReference type="ARBA" id="ARBA00022525"/>
    </source>
</evidence>
<dbReference type="SUPFAM" id="SSF50814">
    <property type="entry name" value="Lipocalins"/>
    <property type="match status" value="1"/>
</dbReference>
<evidence type="ECO:0000256" key="1">
    <source>
        <dbReference type="ARBA" id="ARBA00004613"/>
    </source>
</evidence>
<accession>A0A1A6H0I3</accession>
<organism evidence="6 7">
    <name type="scientific">Neotoma lepida</name>
    <name type="common">Desert woodrat</name>
    <dbReference type="NCBI Taxonomy" id="56216"/>
    <lineage>
        <taxon>Eukaryota</taxon>
        <taxon>Metazoa</taxon>
        <taxon>Chordata</taxon>
        <taxon>Craniata</taxon>
        <taxon>Vertebrata</taxon>
        <taxon>Euteleostomi</taxon>
        <taxon>Mammalia</taxon>
        <taxon>Eutheria</taxon>
        <taxon>Euarchontoglires</taxon>
        <taxon>Glires</taxon>
        <taxon>Rodentia</taxon>
        <taxon>Myomorpha</taxon>
        <taxon>Muroidea</taxon>
        <taxon>Cricetidae</taxon>
        <taxon>Neotominae</taxon>
        <taxon>Neotoma</taxon>
    </lineage>
</organism>
<comment type="similarity">
    <text evidence="2">Belongs to the calycin superfamily. Lipocalin family.</text>
</comment>
<reference evidence="6 7" key="1">
    <citation type="submission" date="2016-06" db="EMBL/GenBank/DDBJ databases">
        <title>The Draft Genome Sequence and Annotation of the Desert Woodrat Neotoma lepida.</title>
        <authorList>
            <person name="Campbell M."/>
            <person name="Oakeson K.F."/>
            <person name="Yandell M."/>
            <person name="Halpert J.R."/>
            <person name="Dearing D."/>
        </authorList>
    </citation>
    <scope>NUCLEOTIDE SEQUENCE [LARGE SCALE GENOMIC DNA]</scope>
    <source>
        <strain evidence="6">417</strain>
        <tissue evidence="6">Liver</tissue>
    </source>
</reference>
<feature type="non-terminal residue" evidence="6">
    <location>
        <position position="1"/>
    </location>
</feature>
<protein>
    <recommendedName>
        <fullName evidence="5">Lipocalin/cytosolic fatty-acid binding domain-containing protein</fullName>
    </recommendedName>
</protein>
<keyword evidence="7" id="KW-1185">Reference proteome</keyword>
<sequence>YSGIWYPKAMVHNGSVPSHKIPSKVFPVMVTALEGGDLEAMVTFWKEGQCHEFKAVMKKTDEPGKYTTFHGERFVYIIELPVKDHYVFYCKDRRHGKFGMGKLIARSAKENPEAMEEFKKFVKRQGLREENIFVPELN</sequence>
<evidence type="ECO:0000256" key="4">
    <source>
        <dbReference type="ARBA" id="ARBA00022729"/>
    </source>
</evidence>
<dbReference type="STRING" id="56216.A0A1A6H0I3"/>
<dbReference type="InterPro" id="IPR002345">
    <property type="entry name" value="Lipocalin"/>
</dbReference>
<proteinExistence type="inferred from homology"/>
<dbReference type="EMBL" id="LZPO01055561">
    <property type="protein sequence ID" value="OBS71759.1"/>
    <property type="molecule type" value="Genomic_DNA"/>
</dbReference>
<evidence type="ECO:0000259" key="5">
    <source>
        <dbReference type="Pfam" id="PF00061"/>
    </source>
</evidence>
<dbReference type="AlphaFoldDB" id="A0A1A6H0I3"/>
<dbReference type="PANTHER" id="PTHR11430:SF137">
    <property type="entry name" value="ODORANT-BINDING PROTEIN 2A"/>
    <property type="match status" value="1"/>
</dbReference>
<name>A0A1A6H0I3_NEOLE</name>
<dbReference type="GO" id="GO:0005615">
    <property type="term" value="C:extracellular space"/>
    <property type="evidence" value="ECO:0007669"/>
    <property type="project" value="TreeGrafter"/>
</dbReference>
<feature type="domain" description="Lipocalin/cytosolic fatty-acid binding" evidence="5">
    <location>
        <begin position="2"/>
        <end position="135"/>
    </location>
</feature>
<dbReference type="Proteomes" id="UP000092124">
    <property type="component" value="Unassembled WGS sequence"/>
</dbReference>
<keyword evidence="3" id="KW-0964">Secreted</keyword>
<keyword evidence="4" id="KW-0732">Signal</keyword>
<dbReference type="PANTHER" id="PTHR11430">
    <property type="entry name" value="LIPOCALIN"/>
    <property type="match status" value="1"/>
</dbReference>
<evidence type="ECO:0000313" key="6">
    <source>
        <dbReference type="EMBL" id="OBS71759.1"/>
    </source>
</evidence>
<feature type="non-terminal residue" evidence="6">
    <location>
        <position position="138"/>
    </location>
</feature>
<evidence type="ECO:0000256" key="2">
    <source>
        <dbReference type="ARBA" id="ARBA00006889"/>
    </source>
</evidence>
<dbReference type="InterPro" id="IPR000566">
    <property type="entry name" value="Lipocln_cytosolic_FA-bd_dom"/>
</dbReference>
<dbReference type="GO" id="GO:0036094">
    <property type="term" value="F:small molecule binding"/>
    <property type="evidence" value="ECO:0007669"/>
    <property type="project" value="InterPro"/>
</dbReference>
<comment type="caution">
    <text evidence="6">The sequence shown here is derived from an EMBL/GenBank/DDBJ whole genome shotgun (WGS) entry which is preliminary data.</text>
</comment>
<dbReference type="CDD" id="cd19414">
    <property type="entry name" value="lipocalin_1_3_4_13-like"/>
    <property type="match status" value="1"/>
</dbReference>
<dbReference type="OrthoDB" id="9621919at2759"/>
<comment type="subcellular location">
    <subcellularLocation>
        <location evidence="1">Secreted</location>
    </subcellularLocation>
</comment>
<dbReference type="Gene3D" id="2.40.128.20">
    <property type="match status" value="1"/>
</dbReference>
<dbReference type="Pfam" id="PF00061">
    <property type="entry name" value="Lipocalin"/>
    <property type="match status" value="1"/>
</dbReference>